<dbReference type="RefSeq" id="WP_154407940.1">
    <property type="nucleotide sequence ID" value="NZ_VUNR01000034.1"/>
</dbReference>
<proteinExistence type="predicted"/>
<keyword evidence="4" id="KW-1185">Reference proteome</keyword>
<gene>
    <name evidence="3" type="ORF">FYJ84_12420</name>
</gene>
<dbReference type="Pfam" id="PF13581">
    <property type="entry name" value="HATPase_c_2"/>
    <property type="match status" value="1"/>
</dbReference>
<dbReference type="GeneID" id="96779728"/>
<keyword evidence="3" id="KW-0547">Nucleotide-binding</keyword>
<dbReference type="CDD" id="cd16936">
    <property type="entry name" value="HATPase_RsbW-like"/>
    <property type="match status" value="1"/>
</dbReference>
<organism evidence="3 4">
    <name type="scientific">Anaerovibrio slackiae</name>
    <dbReference type="NCBI Taxonomy" id="2652309"/>
    <lineage>
        <taxon>Bacteria</taxon>
        <taxon>Bacillati</taxon>
        <taxon>Bacillota</taxon>
        <taxon>Negativicutes</taxon>
        <taxon>Selenomonadales</taxon>
        <taxon>Selenomonadaceae</taxon>
        <taxon>Anaerovibrio</taxon>
    </lineage>
</organism>
<dbReference type="GO" id="GO:0004674">
    <property type="term" value="F:protein serine/threonine kinase activity"/>
    <property type="evidence" value="ECO:0007669"/>
    <property type="project" value="UniProtKB-KW"/>
</dbReference>
<evidence type="ECO:0000256" key="1">
    <source>
        <dbReference type="ARBA" id="ARBA00022527"/>
    </source>
</evidence>
<name>A0A6I2UJL4_9FIRM</name>
<dbReference type="AlphaFoldDB" id="A0A6I2UJL4"/>
<dbReference type="Gene3D" id="3.30.565.10">
    <property type="entry name" value="Histidine kinase-like ATPase, C-terminal domain"/>
    <property type="match status" value="1"/>
</dbReference>
<keyword evidence="1" id="KW-0808">Transferase</keyword>
<evidence type="ECO:0000259" key="2">
    <source>
        <dbReference type="Pfam" id="PF13581"/>
    </source>
</evidence>
<reference evidence="3 4" key="1">
    <citation type="submission" date="2019-08" db="EMBL/GenBank/DDBJ databases">
        <title>In-depth cultivation of the pig gut microbiome towards novel bacterial diversity and tailored functional studies.</title>
        <authorList>
            <person name="Wylensek D."/>
            <person name="Hitch T.C.A."/>
            <person name="Clavel T."/>
        </authorList>
    </citation>
    <scope>NUCLEOTIDE SEQUENCE [LARGE SCALE GENOMIC DNA]</scope>
    <source>
        <strain evidence="3 4">WCA-693-APC-5D-A</strain>
    </source>
</reference>
<dbReference type="PANTHER" id="PTHR35526:SF6">
    <property type="entry name" value="SLR1861 PROTEIN"/>
    <property type="match status" value="1"/>
</dbReference>
<dbReference type="EMBL" id="VUNR01000034">
    <property type="protein sequence ID" value="MSU09780.1"/>
    <property type="molecule type" value="Genomic_DNA"/>
</dbReference>
<dbReference type="GO" id="GO:0005524">
    <property type="term" value="F:ATP binding"/>
    <property type="evidence" value="ECO:0007669"/>
    <property type="project" value="UniProtKB-KW"/>
</dbReference>
<dbReference type="InterPro" id="IPR050267">
    <property type="entry name" value="Anti-sigma-factor_SerPK"/>
</dbReference>
<dbReference type="InterPro" id="IPR003594">
    <property type="entry name" value="HATPase_dom"/>
</dbReference>
<protein>
    <submittedName>
        <fullName evidence="3">ATP-binding protein</fullName>
    </submittedName>
</protein>
<dbReference type="Proteomes" id="UP000433181">
    <property type="component" value="Unassembled WGS sequence"/>
</dbReference>
<keyword evidence="3" id="KW-0067">ATP-binding</keyword>
<sequence length="135" mass="14927">MKEITLDATPENIGVATDFVEEFLDEIGCPIKAKMKLNIAIDELFGNIANYAYPDGAGQATVKVEMLENPRAVCITFIDSGVPYNPLSKADPDITLSAEDRQIGGLGIFMVKKNMDDMQYSYCEGRNRLKIIKCI</sequence>
<dbReference type="PANTHER" id="PTHR35526">
    <property type="entry name" value="ANTI-SIGMA-F FACTOR RSBW-RELATED"/>
    <property type="match status" value="1"/>
</dbReference>
<evidence type="ECO:0000313" key="4">
    <source>
        <dbReference type="Proteomes" id="UP000433181"/>
    </source>
</evidence>
<dbReference type="SUPFAM" id="SSF55874">
    <property type="entry name" value="ATPase domain of HSP90 chaperone/DNA topoisomerase II/histidine kinase"/>
    <property type="match status" value="1"/>
</dbReference>
<comment type="caution">
    <text evidence="3">The sequence shown here is derived from an EMBL/GenBank/DDBJ whole genome shotgun (WGS) entry which is preliminary data.</text>
</comment>
<dbReference type="InterPro" id="IPR036890">
    <property type="entry name" value="HATPase_C_sf"/>
</dbReference>
<keyword evidence="1" id="KW-0723">Serine/threonine-protein kinase</keyword>
<keyword evidence="1" id="KW-0418">Kinase</keyword>
<evidence type="ECO:0000313" key="3">
    <source>
        <dbReference type="EMBL" id="MSU09780.1"/>
    </source>
</evidence>
<feature type="domain" description="Histidine kinase/HSP90-like ATPase" evidence="2">
    <location>
        <begin position="7"/>
        <end position="133"/>
    </location>
</feature>
<accession>A0A6I2UJL4</accession>